<dbReference type="GO" id="GO:0003676">
    <property type="term" value="F:nucleic acid binding"/>
    <property type="evidence" value="ECO:0007669"/>
    <property type="project" value="InterPro"/>
</dbReference>
<reference evidence="9 10" key="1">
    <citation type="submission" date="2019-09" db="EMBL/GenBank/DDBJ databases">
        <title>Genome sequence of Adhaeribacter sp. M2.</title>
        <authorList>
            <person name="Srinivasan S."/>
        </authorList>
    </citation>
    <scope>NUCLEOTIDE SEQUENCE [LARGE SCALE GENOMIC DNA]</scope>
    <source>
        <strain evidence="9 10">M2</strain>
    </source>
</reference>
<dbReference type="EMBL" id="VTWT01000002">
    <property type="protein sequence ID" value="KAA9340687.1"/>
    <property type="molecule type" value="Genomic_DNA"/>
</dbReference>
<dbReference type="NCBIfam" id="TIGR00237">
    <property type="entry name" value="xseA"/>
    <property type="match status" value="1"/>
</dbReference>
<evidence type="ECO:0000313" key="10">
    <source>
        <dbReference type="Proteomes" id="UP000326570"/>
    </source>
</evidence>
<evidence type="ECO:0000256" key="3">
    <source>
        <dbReference type="ARBA" id="ARBA00022801"/>
    </source>
</evidence>
<dbReference type="Proteomes" id="UP000326570">
    <property type="component" value="Unassembled WGS sequence"/>
</dbReference>
<sequence>MGLFTKITYNEVSYSTRASQPLTLFQLHNRLREAIENAFPASYWVVAEISEVRVHHSGHGYLTLTEKDKRNQNNLIAQARGTIWKQNYREISTYFEAQTGHKLRSGLKILFNASVRFHELYGFNLDILDIDPNYTIGDLARQRQETLNKLEANGLLEKNKKRFLPEVPQRIAVISSATAAGYGDFMNQLNLNPYGYHFKTTLFEASVQGNEAAASVMQAFRLIERQQTKFDAVVLIRGGGAQTDLLCFDDYELAAAIGNFPLPVLTGIGHERDETIADLVAHTKLKTPTAVAAFLIDLFLTFEGELDSIYEDLKDLAAAIVKRKTAVLENQLLTLSQSTNRFLKQQDYKLECLVRSLSVKPKKYLNEQDKYLSCHELNLINFTRKILDNASQKLVQQTGKLETQSRQSLQQKEQSLAHTIYCLSTAARNNISNKKLRFQLFPSKLLTAAQKFCREKEYRLQLTEMQVKSRDPEQMLLRGYTLTYVNGKLVRSAKDLQPGAVIQTYFADGGAESTITNLTIL</sequence>
<evidence type="ECO:0000256" key="4">
    <source>
        <dbReference type="ARBA" id="ARBA00022839"/>
    </source>
</evidence>
<dbReference type="InterPro" id="IPR020579">
    <property type="entry name" value="Exonuc_VII_lsu_C"/>
</dbReference>
<comment type="subunit">
    <text evidence="5">Heterooligomer composed of large and small subunits.</text>
</comment>
<proteinExistence type="inferred from homology"/>
<keyword evidence="4 5" id="KW-0269">Exonuclease</keyword>
<accession>A0A5N1J672</accession>
<evidence type="ECO:0000313" key="9">
    <source>
        <dbReference type="EMBL" id="KAA9340687.1"/>
    </source>
</evidence>
<dbReference type="HAMAP" id="MF_00378">
    <property type="entry name" value="Exonuc_7_L"/>
    <property type="match status" value="1"/>
</dbReference>
<dbReference type="CDD" id="cd04489">
    <property type="entry name" value="ExoVII_LU_OBF"/>
    <property type="match status" value="1"/>
</dbReference>
<dbReference type="InterPro" id="IPR025824">
    <property type="entry name" value="OB-fold_nuc-bd_dom"/>
</dbReference>
<evidence type="ECO:0000256" key="1">
    <source>
        <dbReference type="ARBA" id="ARBA00022490"/>
    </source>
</evidence>
<evidence type="ECO:0000259" key="8">
    <source>
        <dbReference type="Pfam" id="PF13742"/>
    </source>
</evidence>
<protein>
    <recommendedName>
        <fullName evidence="5">Exodeoxyribonuclease 7 large subunit</fullName>
        <ecNumber evidence="5">3.1.11.6</ecNumber>
    </recommendedName>
    <alternativeName>
        <fullName evidence="5">Exodeoxyribonuclease VII large subunit</fullName>
        <shortName evidence="5">Exonuclease VII large subunit</shortName>
    </alternativeName>
</protein>
<gene>
    <name evidence="5" type="primary">xseA</name>
    <name evidence="9" type="ORF">F0P94_04470</name>
</gene>
<dbReference type="AlphaFoldDB" id="A0A5N1J672"/>
<evidence type="ECO:0000259" key="7">
    <source>
        <dbReference type="Pfam" id="PF02601"/>
    </source>
</evidence>
<keyword evidence="2 5" id="KW-0540">Nuclease</keyword>
<dbReference type="Pfam" id="PF02601">
    <property type="entry name" value="Exonuc_VII_L"/>
    <property type="match status" value="1"/>
</dbReference>
<evidence type="ECO:0000256" key="5">
    <source>
        <dbReference type="HAMAP-Rule" id="MF_00378"/>
    </source>
</evidence>
<feature type="domain" description="OB-fold nucleic acid binding" evidence="8">
    <location>
        <begin position="23"/>
        <end position="130"/>
    </location>
</feature>
<dbReference type="PANTHER" id="PTHR30008:SF0">
    <property type="entry name" value="EXODEOXYRIBONUCLEASE 7 LARGE SUBUNIT"/>
    <property type="match status" value="1"/>
</dbReference>
<comment type="subcellular location">
    <subcellularLocation>
        <location evidence="5 6">Cytoplasm</location>
    </subcellularLocation>
</comment>
<name>A0A5N1J672_9BACT</name>
<dbReference type="PANTHER" id="PTHR30008">
    <property type="entry name" value="EXODEOXYRIBONUCLEASE 7 LARGE SUBUNIT"/>
    <property type="match status" value="1"/>
</dbReference>
<comment type="similarity">
    <text evidence="5 6">Belongs to the XseA family.</text>
</comment>
<dbReference type="GO" id="GO:0009318">
    <property type="term" value="C:exodeoxyribonuclease VII complex"/>
    <property type="evidence" value="ECO:0007669"/>
    <property type="project" value="UniProtKB-UniRule"/>
</dbReference>
<dbReference type="GO" id="GO:0006308">
    <property type="term" value="P:DNA catabolic process"/>
    <property type="evidence" value="ECO:0007669"/>
    <property type="project" value="UniProtKB-UniRule"/>
</dbReference>
<evidence type="ECO:0000256" key="2">
    <source>
        <dbReference type="ARBA" id="ARBA00022722"/>
    </source>
</evidence>
<dbReference type="GO" id="GO:0008855">
    <property type="term" value="F:exodeoxyribonuclease VII activity"/>
    <property type="evidence" value="ECO:0007669"/>
    <property type="project" value="UniProtKB-UniRule"/>
</dbReference>
<comment type="function">
    <text evidence="5">Bidirectionally degrades single-stranded DNA into large acid-insoluble oligonucleotides, which are then degraded further into small acid-soluble oligonucleotides.</text>
</comment>
<comment type="catalytic activity">
    <reaction evidence="5 6">
        <text>Exonucleolytic cleavage in either 5'- to 3'- or 3'- to 5'-direction to yield nucleoside 5'-phosphates.</text>
        <dbReference type="EC" id="3.1.11.6"/>
    </reaction>
</comment>
<organism evidence="9 10">
    <name type="scientific">Adhaeribacter soli</name>
    <dbReference type="NCBI Taxonomy" id="2607655"/>
    <lineage>
        <taxon>Bacteria</taxon>
        <taxon>Pseudomonadati</taxon>
        <taxon>Bacteroidota</taxon>
        <taxon>Cytophagia</taxon>
        <taxon>Cytophagales</taxon>
        <taxon>Hymenobacteraceae</taxon>
        <taxon>Adhaeribacter</taxon>
    </lineage>
</organism>
<dbReference type="GO" id="GO:0005737">
    <property type="term" value="C:cytoplasm"/>
    <property type="evidence" value="ECO:0007669"/>
    <property type="project" value="UniProtKB-SubCell"/>
</dbReference>
<dbReference type="RefSeq" id="WP_150902614.1">
    <property type="nucleotide sequence ID" value="NZ_VTWT01000002.1"/>
</dbReference>
<feature type="domain" description="Exonuclease VII large subunit C-terminal" evidence="7">
    <location>
        <begin position="155"/>
        <end position="513"/>
    </location>
</feature>
<keyword evidence="10" id="KW-1185">Reference proteome</keyword>
<dbReference type="Pfam" id="PF13742">
    <property type="entry name" value="tRNA_anti_2"/>
    <property type="match status" value="1"/>
</dbReference>
<keyword evidence="1 5" id="KW-0963">Cytoplasm</keyword>
<evidence type="ECO:0000256" key="6">
    <source>
        <dbReference type="RuleBase" id="RU004355"/>
    </source>
</evidence>
<keyword evidence="3 5" id="KW-0378">Hydrolase</keyword>
<dbReference type="EC" id="3.1.11.6" evidence="5"/>
<comment type="caution">
    <text evidence="9">The sequence shown here is derived from an EMBL/GenBank/DDBJ whole genome shotgun (WGS) entry which is preliminary data.</text>
</comment>
<dbReference type="InterPro" id="IPR003753">
    <property type="entry name" value="Exonuc_VII_L"/>
</dbReference>